<evidence type="ECO:0000313" key="7">
    <source>
        <dbReference type="Proteomes" id="UP000095401"/>
    </source>
</evidence>
<dbReference type="EMBL" id="CP017415">
    <property type="protein sequence ID" value="AOU98407.1"/>
    <property type="molecule type" value="Genomic_DNA"/>
</dbReference>
<dbReference type="RefSeq" id="WP_070078768.1">
    <property type="nucleotide sequence ID" value="NZ_CP017415.1"/>
</dbReference>
<evidence type="ECO:0000256" key="3">
    <source>
        <dbReference type="ARBA" id="ARBA00022989"/>
    </source>
</evidence>
<accession>A0A1D8IPM7</accession>
<sequence length="118" mass="13090">MTEVTADQTKPNTAGTAKIIYILYLIGLVLGITGLIGVVMAYVNKGDAPEWLATHYRFQIRTFWIGSLYLVIGGLLSLVIIGYLILLFWAIWLIVRCVKGMKALEQQVAPANPGGWFF</sequence>
<comment type="subcellular location">
    <subcellularLocation>
        <location evidence="1">Membrane</location>
        <topology evidence="1">Multi-pass membrane protein</topology>
    </subcellularLocation>
</comment>
<proteinExistence type="predicted"/>
<dbReference type="InterPro" id="IPR019109">
    <property type="entry name" value="MamF_MmsF"/>
</dbReference>
<feature type="transmembrane region" description="Helical" evidence="5">
    <location>
        <begin position="21"/>
        <end position="43"/>
    </location>
</feature>
<gene>
    <name evidence="6" type="ORF">BI364_10950</name>
</gene>
<dbReference type="Pfam" id="PF09685">
    <property type="entry name" value="MamF_MmsF"/>
    <property type="match status" value="1"/>
</dbReference>
<feature type="transmembrane region" description="Helical" evidence="5">
    <location>
        <begin position="63"/>
        <end position="95"/>
    </location>
</feature>
<dbReference type="AlphaFoldDB" id="A0A1D8IPM7"/>
<evidence type="ECO:0000256" key="4">
    <source>
        <dbReference type="ARBA" id="ARBA00023136"/>
    </source>
</evidence>
<evidence type="ECO:0008006" key="8">
    <source>
        <dbReference type="Google" id="ProtNLM"/>
    </source>
</evidence>
<evidence type="ECO:0000256" key="2">
    <source>
        <dbReference type="ARBA" id="ARBA00022692"/>
    </source>
</evidence>
<evidence type="ECO:0000256" key="5">
    <source>
        <dbReference type="SAM" id="Phobius"/>
    </source>
</evidence>
<reference evidence="7" key="1">
    <citation type="submission" date="2016-09" db="EMBL/GenBank/DDBJ databases">
        <title>Acidihalobacter prosperus F5.</title>
        <authorList>
            <person name="Khaleque H.N."/>
            <person name="Ramsay J.P."/>
            <person name="Kaksonen A.H."/>
            <person name="Boxall N.J."/>
            <person name="Watkin E.L.J."/>
        </authorList>
    </citation>
    <scope>NUCLEOTIDE SEQUENCE [LARGE SCALE GENOMIC DNA]</scope>
    <source>
        <strain evidence="7">F5</strain>
    </source>
</reference>
<keyword evidence="3 5" id="KW-1133">Transmembrane helix</keyword>
<organism evidence="6 7">
    <name type="scientific">Acidihalobacter yilgarnensis</name>
    <dbReference type="NCBI Taxonomy" id="2819280"/>
    <lineage>
        <taxon>Bacteria</taxon>
        <taxon>Pseudomonadati</taxon>
        <taxon>Pseudomonadota</taxon>
        <taxon>Gammaproteobacteria</taxon>
        <taxon>Chromatiales</taxon>
        <taxon>Ectothiorhodospiraceae</taxon>
        <taxon>Acidihalobacter</taxon>
    </lineage>
</organism>
<protein>
    <recommendedName>
        <fullName evidence="8">Transmembrane protein</fullName>
    </recommendedName>
</protein>
<dbReference type="KEGG" id="aprs:BI364_10950"/>
<evidence type="ECO:0000256" key="1">
    <source>
        <dbReference type="ARBA" id="ARBA00004141"/>
    </source>
</evidence>
<dbReference type="Proteomes" id="UP000095401">
    <property type="component" value="Chromosome"/>
</dbReference>
<name>A0A1D8IPM7_9GAMM</name>
<keyword evidence="2 5" id="KW-0812">Transmembrane</keyword>
<evidence type="ECO:0000313" key="6">
    <source>
        <dbReference type="EMBL" id="AOU98407.1"/>
    </source>
</evidence>
<keyword evidence="7" id="KW-1185">Reference proteome</keyword>
<keyword evidence="4 5" id="KW-0472">Membrane</keyword>